<feature type="chain" id="PRO_5014934725" evidence="1">
    <location>
        <begin position="24"/>
        <end position="72"/>
    </location>
</feature>
<reference evidence="2" key="1">
    <citation type="submission" date="2018-01" db="EMBL/GenBank/DDBJ databases">
        <title>An insight into the sialome of Amazonian anophelines.</title>
        <authorList>
            <person name="Ribeiro J.M."/>
            <person name="Scarpassa V."/>
            <person name="Calvo E."/>
        </authorList>
    </citation>
    <scope>NUCLEOTIDE SEQUENCE</scope>
</reference>
<name>A0A2M4D8F1_ANODA</name>
<proteinExistence type="predicted"/>
<organism evidence="2">
    <name type="scientific">Anopheles darlingi</name>
    <name type="common">Mosquito</name>
    <dbReference type="NCBI Taxonomy" id="43151"/>
    <lineage>
        <taxon>Eukaryota</taxon>
        <taxon>Metazoa</taxon>
        <taxon>Ecdysozoa</taxon>
        <taxon>Arthropoda</taxon>
        <taxon>Hexapoda</taxon>
        <taxon>Insecta</taxon>
        <taxon>Pterygota</taxon>
        <taxon>Neoptera</taxon>
        <taxon>Endopterygota</taxon>
        <taxon>Diptera</taxon>
        <taxon>Nematocera</taxon>
        <taxon>Culicoidea</taxon>
        <taxon>Culicidae</taxon>
        <taxon>Anophelinae</taxon>
        <taxon>Anopheles</taxon>
    </lineage>
</organism>
<keyword evidence="1" id="KW-0732">Signal</keyword>
<accession>A0A2M4D8F1</accession>
<dbReference type="AlphaFoldDB" id="A0A2M4D8F1"/>
<protein>
    <submittedName>
        <fullName evidence="2">Putative secreted protein</fullName>
    </submittedName>
</protein>
<evidence type="ECO:0000256" key="1">
    <source>
        <dbReference type="SAM" id="SignalP"/>
    </source>
</evidence>
<feature type="signal peptide" evidence="1">
    <location>
        <begin position="1"/>
        <end position="23"/>
    </location>
</feature>
<evidence type="ECO:0000313" key="2">
    <source>
        <dbReference type="EMBL" id="MBW73852.1"/>
    </source>
</evidence>
<dbReference type="EMBL" id="GGFL01009674">
    <property type="protein sequence ID" value="MBW73852.1"/>
    <property type="molecule type" value="Transcribed_RNA"/>
</dbReference>
<sequence length="72" mass="7988">MISRHHIIIIINALLLSAPHLRSRSFLTLSVPQVGRIETMVVPMPTDLAAAQQEAKKSRVKQLTDWLAGGFL</sequence>